<evidence type="ECO:0000259" key="3">
    <source>
        <dbReference type="PROSITE" id="PS50977"/>
    </source>
</evidence>
<dbReference type="OrthoDB" id="9790413at2"/>
<dbReference type="RefSeq" id="WP_072753103.1">
    <property type="nucleotide sequence ID" value="NZ_FOAW01000025.1"/>
</dbReference>
<keyword evidence="1 2" id="KW-0238">DNA-binding</keyword>
<dbReference type="Proteomes" id="UP000198677">
    <property type="component" value="Unassembled WGS sequence"/>
</dbReference>
<dbReference type="AlphaFoldDB" id="A0A1H7W6H2"/>
<keyword evidence="5" id="KW-1185">Reference proteome</keyword>
<protein>
    <submittedName>
        <fullName evidence="4">DNA-binding transcriptional regulator, AcrR family</fullName>
    </submittedName>
</protein>
<dbReference type="SUPFAM" id="SSF46689">
    <property type="entry name" value="Homeodomain-like"/>
    <property type="match status" value="1"/>
</dbReference>
<organism evidence="4 5">
    <name type="scientific">Rhodococcus maanshanensis</name>
    <dbReference type="NCBI Taxonomy" id="183556"/>
    <lineage>
        <taxon>Bacteria</taxon>
        <taxon>Bacillati</taxon>
        <taxon>Actinomycetota</taxon>
        <taxon>Actinomycetes</taxon>
        <taxon>Mycobacteriales</taxon>
        <taxon>Nocardiaceae</taxon>
        <taxon>Rhodococcus</taxon>
    </lineage>
</organism>
<dbReference type="GO" id="GO:0003677">
    <property type="term" value="F:DNA binding"/>
    <property type="evidence" value="ECO:0007669"/>
    <property type="project" value="UniProtKB-UniRule"/>
</dbReference>
<feature type="DNA-binding region" description="H-T-H motif" evidence="2">
    <location>
        <begin position="37"/>
        <end position="56"/>
    </location>
</feature>
<dbReference type="InterPro" id="IPR009057">
    <property type="entry name" value="Homeodomain-like_sf"/>
</dbReference>
<dbReference type="EMBL" id="FOAW01000025">
    <property type="protein sequence ID" value="SEM16944.1"/>
    <property type="molecule type" value="Genomic_DNA"/>
</dbReference>
<dbReference type="InterPro" id="IPR001647">
    <property type="entry name" value="HTH_TetR"/>
</dbReference>
<gene>
    <name evidence="4" type="ORF">SAMN05444583_1256</name>
</gene>
<dbReference type="Gene3D" id="1.10.357.10">
    <property type="entry name" value="Tetracycline Repressor, domain 2"/>
    <property type="match status" value="1"/>
</dbReference>
<proteinExistence type="predicted"/>
<evidence type="ECO:0000256" key="1">
    <source>
        <dbReference type="ARBA" id="ARBA00023125"/>
    </source>
</evidence>
<accession>A0A1H7W6H2</accession>
<name>A0A1H7W6H2_9NOCA</name>
<feature type="domain" description="HTH tetR-type" evidence="3">
    <location>
        <begin position="14"/>
        <end position="74"/>
    </location>
</feature>
<dbReference type="PROSITE" id="PS50977">
    <property type="entry name" value="HTH_TETR_2"/>
    <property type="match status" value="1"/>
</dbReference>
<evidence type="ECO:0000256" key="2">
    <source>
        <dbReference type="PROSITE-ProRule" id="PRU00335"/>
    </source>
</evidence>
<sequence>MSTTDRPGLDQRRLQRRTRLLEVGVDLLGAAGGPAVSVRAACRAAGVTERYFYESFDDRDAYIRAVYAEVGERARAALVSAVAGAETPTEIAELAVRAFVALVLDHPEAGRVLLLAPLREPALGGRGLELAPSFVVLVQDQLNDVADPDERALRALGLVGALTSLFIGYLDGTVTVPRETLIRHCLGLLDRASRP</sequence>
<evidence type="ECO:0000313" key="5">
    <source>
        <dbReference type="Proteomes" id="UP000198677"/>
    </source>
</evidence>
<reference evidence="5" key="1">
    <citation type="submission" date="2016-10" db="EMBL/GenBank/DDBJ databases">
        <authorList>
            <person name="Varghese N."/>
            <person name="Submissions S."/>
        </authorList>
    </citation>
    <scope>NUCLEOTIDE SEQUENCE [LARGE SCALE GENOMIC DNA]</scope>
    <source>
        <strain evidence="5">DSM 44675</strain>
    </source>
</reference>
<evidence type="ECO:0000313" key="4">
    <source>
        <dbReference type="EMBL" id="SEM16944.1"/>
    </source>
</evidence>